<dbReference type="Proteomes" id="UP000828048">
    <property type="component" value="Chromosome 5"/>
</dbReference>
<sequence length="1712" mass="193500">MEIPNEIGVFRTASWSQFSEHCLTDTRSWLIDYKGIATIVKNAGLSPANQIKACGAYRDCPKCHYRIDNSDVSQEWPGLPAGVKFDPSDVQLLEHLAAKCRLGRSEPHKLIEEFIPTLEHLEGICYTHPENLPGAKKDGSSVHFFHKTINAYAIGQRKCRKIHNQCSSTKEETRWHKTGKTKPVMENGVQKGCKKIMVLHTTSKKGCKSYKSNWVMHQYHLGTDENEVQEQFVVSKVFFQPQKQPYCTESSHGIEESEVGSIHNGPRTAKTHAPNTPLQEAEVVKDKSHPSSSDPPFMNEMETHTWLEGESQATDGNGMDHDSLPYRDSNPPCEIADLESLELDTPLGSQQVADLSFGSQDSSWSWLIDFKGIANQVKNAGLSPACQIKDCGAYRECPECHYGIDNSDVSQEWPGLPVGVKFDPSDVELLQHLAAKCRVGSLEPHKFIEEFIPTVEEEEGICYTHPESLPGAKKDGSSVHFFHRTINAYATGQRKRRKIHNRHSSIEEVRWHKTGKTKPVMENGVQTGCKKIMVLYSTSKKGCKSYKSNWVMHQYHLGSNEDEIDEQFVVSKIFYQPQRQTDNAESSHVNEDPDMGTIQTSPRTPTTNTPDQPPPGKCVWWCDAVDDYPPLSSAQEAEYVKETSIPSSSDPPFMNETQTCTWLAGESQSTDGNGADHDSFLHNRILDSYVALDDSRLNDGPFDVFSHVTHNNTVPMGDRNSHCGIADLENLELDSPLGSQQLADLSFGSQDSSWSWLIDSKGIATKVKNAGLPLAYQIIDCGANRQCPKCHYRIDNSDVSQEWPGLPAGVKFDPSDVELLQHLAAKCRVGNSEQHVFIEDFIPTVDHEEGICYTHPENLPGAKKDGSSIHFFHRTINAYATGQRKRRKIHNQHSSTEEVRWHKTGKTKPVMENGVQKGCKKILVLYTTSKKGCKPCKSNWVMHQYHLGSDEDEIEEQFVVSKIFCQPQKQIDNTESSHVIEESEVGTIHTGPCTPKTSNPDPPWPGKSIWWCDAIDDYLQEAKVVKETSHPSSSDPPFKNKMETYTWLEGESQAIDGKGMDHDPLLYNETLDSYLALDDSRLNDGPFTVFSHLTHNTVNTVPVGDRNPPCGIADLENLELDTPFGSQQLARPITMFTARNLQKQCFKTLSSLTINNPFKDLLLQRDVSLSIDVIRPSFPAKADSFPSIKHFLSRCDGSRAMSTGGKGKSMRSRVESRMRKESGKTLREIRRAKKLQKKLMTDEERLIYNLRRAKKKVVLLLQKLKKYELPELPPSRHDPELFTPEQIQAYKKIGFKNRNYVPVGVRGVFGGVVQNMHMHWKFHETVQVCCDNFPKEKIKEMATMLAKLSGGIVINIHNVKTIIMFRGRNYRQPKNLIPINTLTKRKALFKARFEQALESQKLNIKKIEQELRRKGVNPDDPVALASIQRVASTFFNAVDKKDGSPYVFREDKLWEPKPSIDLQQAREDEDSEQEELDRFIAEIEDAADKEWAEEEAAEKEELSMIRYRNMRGDDGRFRRSEMHRGEDFDRSNDEADNISEDDEEWGSNDDANRGRNNFRGPILQRGNNNGMRRGISNKGPKNAKLSRSLAEKDSGSEDMLSDVADAMWQSDSEEEEDLKVTRYDHKRNSEASKINSGANFGGKIAGETYDSEDLSSDSEIAMWESDAEEVLESETSGLETYGSRSNNREDKNRVNEKKKKSPKQVDETWDSD</sequence>
<name>A0ACB7XXB0_9ERIC</name>
<reference evidence="1 2" key="1">
    <citation type="journal article" date="2021" name="Hortic Res">
        <title>High-quality reference genome and annotation aids understanding of berry development for evergreen blueberry (Vaccinium darrowii).</title>
        <authorList>
            <person name="Yu J."/>
            <person name="Hulse-Kemp A.M."/>
            <person name="Babiker E."/>
            <person name="Staton M."/>
        </authorList>
    </citation>
    <scope>NUCLEOTIDE SEQUENCE [LARGE SCALE GENOMIC DNA]</scope>
    <source>
        <strain evidence="2">cv. NJ 8807/NJ 8810</strain>
        <tissue evidence="1">Young leaf</tissue>
    </source>
</reference>
<keyword evidence="2" id="KW-1185">Reference proteome</keyword>
<comment type="caution">
    <text evidence="1">The sequence shown here is derived from an EMBL/GenBank/DDBJ whole genome shotgun (WGS) entry which is preliminary data.</text>
</comment>
<evidence type="ECO:0000313" key="1">
    <source>
        <dbReference type="EMBL" id="KAH7845839.1"/>
    </source>
</evidence>
<proteinExistence type="predicted"/>
<protein>
    <submittedName>
        <fullName evidence="1">Uncharacterized protein</fullName>
    </submittedName>
</protein>
<organism evidence="1 2">
    <name type="scientific">Vaccinium darrowii</name>
    <dbReference type="NCBI Taxonomy" id="229202"/>
    <lineage>
        <taxon>Eukaryota</taxon>
        <taxon>Viridiplantae</taxon>
        <taxon>Streptophyta</taxon>
        <taxon>Embryophyta</taxon>
        <taxon>Tracheophyta</taxon>
        <taxon>Spermatophyta</taxon>
        <taxon>Magnoliopsida</taxon>
        <taxon>eudicotyledons</taxon>
        <taxon>Gunneridae</taxon>
        <taxon>Pentapetalae</taxon>
        <taxon>asterids</taxon>
        <taxon>Ericales</taxon>
        <taxon>Ericaceae</taxon>
        <taxon>Vaccinioideae</taxon>
        <taxon>Vaccinieae</taxon>
        <taxon>Vaccinium</taxon>
    </lineage>
</organism>
<dbReference type="EMBL" id="CM037155">
    <property type="protein sequence ID" value="KAH7845839.1"/>
    <property type="molecule type" value="Genomic_DNA"/>
</dbReference>
<gene>
    <name evidence="1" type="ORF">Vadar_006593</name>
</gene>
<accession>A0ACB7XXB0</accession>
<evidence type="ECO:0000313" key="2">
    <source>
        <dbReference type="Proteomes" id="UP000828048"/>
    </source>
</evidence>